<dbReference type="PANTHER" id="PTHR43806">
    <property type="entry name" value="PEPTIDASE S8"/>
    <property type="match status" value="1"/>
</dbReference>
<evidence type="ECO:0000256" key="4">
    <source>
        <dbReference type="ARBA" id="ARBA00022825"/>
    </source>
</evidence>
<keyword evidence="8" id="KW-0472">Membrane</keyword>
<dbReference type="PROSITE" id="PS51892">
    <property type="entry name" value="SUBTILASE"/>
    <property type="match status" value="1"/>
</dbReference>
<dbReference type="InterPro" id="IPR023828">
    <property type="entry name" value="Peptidase_S8_Ser-AS"/>
</dbReference>
<dbReference type="EMBL" id="JAAMOZ010000004">
    <property type="protein sequence ID" value="NIH58559.1"/>
    <property type="molecule type" value="Genomic_DNA"/>
</dbReference>
<dbReference type="SUPFAM" id="SSF52743">
    <property type="entry name" value="Subtilisin-like"/>
    <property type="match status" value="1"/>
</dbReference>
<dbReference type="GO" id="GO:0008233">
    <property type="term" value="F:peptidase activity"/>
    <property type="evidence" value="ECO:0007669"/>
    <property type="project" value="UniProtKB-KW"/>
</dbReference>
<name>A0ABX0SKT8_9ACTN</name>
<evidence type="ECO:0000256" key="2">
    <source>
        <dbReference type="ARBA" id="ARBA00022670"/>
    </source>
</evidence>
<evidence type="ECO:0000313" key="12">
    <source>
        <dbReference type="Proteomes" id="UP000749311"/>
    </source>
</evidence>
<feature type="active site" description="Charge relay system" evidence="5">
    <location>
        <position position="125"/>
    </location>
</feature>
<feature type="active site" description="Charge relay system" evidence="5">
    <location>
        <position position="328"/>
    </location>
</feature>
<proteinExistence type="inferred from homology"/>
<evidence type="ECO:0000256" key="9">
    <source>
        <dbReference type="SAM" id="SignalP"/>
    </source>
</evidence>
<keyword evidence="2 5" id="KW-0645">Protease</keyword>
<protein>
    <submittedName>
        <fullName evidence="11">Subtilisin family serine protease</fullName>
    </submittedName>
</protein>
<dbReference type="InterPro" id="IPR022398">
    <property type="entry name" value="Peptidase_S8_His-AS"/>
</dbReference>
<keyword evidence="3 5" id="KW-0378">Hydrolase</keyword>
<dbReference type="PANTHER" id="PTHR43806:SF11">
    <property type="entry name" value="CEREVISIN-RELATED"/>
    <property type="match status" value="1"/>
</dbReference>
<gene>
    <name evidence="11" type="ORF">FB473_003256</name>
</gene>
<keyword evidence="9" id="KW-0732">Signal</keyword>
<dbReference type="InterPro" id="IPR023827">
    <property type="entry name" value="Peptidase_S8_Asp-AS"/>
</dbReference>
<dbReference type="PROSITE" id="PS51318">
    <property type="entry name" value="TAT"/>
    <property type="match status" value="1"/>
</dbReference>
<dbReference type="GO" id="GO:0006508">
    <property type="term" value="P:proteolysis"/>
    <property type="evidence" value="ECO:0007669"/>
    <property type="project" value="UniProtKB-KW"/>
</dbReference>
<evidence type="ECO:0000256" key="1">
    <source>
        <dbReference type="ARBA" id="ARBA00011073"/>
    </source>
</evidence>
<dbReference type="PRINTS" id="PR00723">
    <property type="entry name" value="SUBTILISIN"/>
</dbReference>
<reference evidence="11 12" key="1">
    <citation type="submission" date="2020-02" db="EMBL/GenBank/DDBJ databases">
        <title>Sequencing the genomes of 1000 actinobacteria strains.</title>
        <authorList>
            <person name="Klenk H.-P."/>
        </authorList>
    </citation>
    <scope>NUCLEOTIDE SEQUENCE [LARGE SCALE GENOMIC DNA]</scope>
    <source>
        <strain evidence="11 12">DSM 19609</strain>
    </source>
</reference>
<accession>A0ABX0SKT8</accession>
<keyword evidence="8" id="KW-1133">Transmembrane helix</keyword>
<feature type="chain" id="PRO_5046717865" evidence="9">
    <location>
        <begin position="32"/>
        <end position="463"/>
    </location>
</feature>
<feature type="domain" description="Peptidase S8/S53" evidence="10">
    <location>
        <begin position="116"/>
        <end position="380"/>
    </location>
</feature>
<keyword evidence="8" id="KW-0812">Transmembrane</keyword>
<evidence type="ECO:0000256" key="6">
    <source>
        <dbReference type="RuleBase" id="RU003355"/>
    </source>
</evidence>
<dbReference type="PROSITE" id="PS00138">
    <property type="entry name" value="SUBTILASE_SER"/>
    <property type="match status" value="1"/>
</dbReference>
<keyword evidence="12" id="KW-1185">Reference proteome</keyword>
<dbReference type="Proteomes" id="UP000749311">
    <property type="component" value="Unassembled WGS sequence"/>
</dbReference>
<feature type="transmembrane region" description="Helical" evidence="8">
    <location>
        <begin position="423"/>
        <end position="445"/>
    </location>
</feature>
<dbReference type="Pfam" id="PF00082">
    <property type="entry name" value="Peptidase_S8"/>
    <property type="match status" value="1"/>
</dbReference>
<dbReference type="InterPro" id="IPR000209">
    <property type="entry name" value="Peptidase_S8/S53_dom"/>
</dbReference>
<feature type="region of interest" description="Disordered" evidence="7">
    <location>
        <begin position="395"/>
        <end position="417"/>
    </location>
</feature>
<comment type="caution">
    <text evidence="11">The sequence shown here is derived from an EMBL/GenBank/DDBJ whole genome shotgun (WGS) entry which is preliminary data.</text>
</comment>
<feature type="signal peptide" evidence="9">
    <location>
        <begin position="1"/>
        <end position="31"/>
    </location>
</feature>
<sequence>MTGRRRGLTGLAVAAAITAATLAFNGTPAFADTDTPDAPSATQAPVTSSAPETTVTDEREPLPAAVYSDTPKKTAALSQMAADACATLLPDNPDPQKTPWHLTRLNMEQAWQIATGKGIKIAVIDTGISVNGSGHTPTSRFSAYDVLPTRDGAAADEKFDCQHGTIVASLIGAQRSGSVTEFSGIAPDAQIIGIRALYGQDPQEIDGVVAAIWAAIDMDVRIINISQAAVENRGEYAEAIQAALDKGIVVVAAAGNTNAMPTDGFAFPAAYPGVISVGMTNAADVADPNSYAMPGYVTVAAPGVDLLALGPSSASGGQVYLNVDNGTSYATPIVTGVVALMLEQADRQGVRLTPAEVAERLTATADPPAGPVPDPQLGYGIVNPVRALMGVAPPATDTVSAAPTPSQSSRPPSTPADPRPLRFALVIAALAIALVLLGLAIHVALPAARARGGRPADPSGGKT</sequence>
<dbReference type="PROSITE" id="PS00137">
    <property type="entry name" value="SUBTILASE_HIS"/>
    <property type="match status" value="1"/>
</dbReference>
<dbReference type="PROSITE" id="PS00136">
    <property type="entry name" value="SUBTILASE_ASP"/>
    <property type="match status" value="1"/>
</dbReference>
<dbReference type="InterPro" id="IPR015500">
    <property type="entry name" value="Peptidase_S8_subtilisin-rel"/>
</dbReference>
<dbReference type="RefSeq" id="WP_167171228.1">
    <property type="nucleotide sequence ID" value="NZ_BAAAOO010000006.1"/>
</dbReference>
<evidence type="ECO:0000256" key="5">
    <source>
        <dbReference type="PROSITE-ProRule" id="PRU01240"/>
    </source>
</evidence>
<dbReference type="InterPro" id="IPR006311">
    <property type="entry name" value="TAT_signal"/>
</dbReference>
<comment type="similarity">
    <text evidence="1 5 6">Belongs to the peptidase S8 family.</text>
</comment>
<organism evidence="11 12">
    <name type="scientific">Brooklawnia cerclae</name>
    <dbReference type="NCBI Taxonomy" id="349934"/>
    <lineage>
        <taxon>Bacteria</taxon>
        <taxon>Bacillati</taxon>
        <taxon>Actinomycetota</taxon>
        <taxon>Actinomycetes</taxon>
        <taxon>Propionibacteriales</taxon>
        <taxon>Propionibacteriaceae</taxon>
        <taxon>Brooklawnia</taxon>
    </lineage>
</organism>
<dbReference type="InterPro" id="IPR036852">
    <property type="entry name" value="Peptidase_S8/S53_dom_sf"/>
</dbReference>
<feature type="active site" description="Charge relay system" evidence="5">
    <location>
        <position position="163"/>
    </location>
</feature>
<dbReference type="Gene3D" id="3.40.50.200">
    <property type="entry name" value="Peptidase S8/S53 domain"/>
    <property type="match status" value="1"/>
</dbReference>
<evidence type="ECO:0000313" key="11">
    <source>
        <dbReference type="EMBL" id="NIH58559.1"/>
    </source>
</evidence>
<dbReference type="InterPro" id="IPR050131">
    <property type="entry name" value="Peptidase_S8_subtilisin-like"/>
</dbReference>
<feature type="compositionally biased region" description="Polar residues" evidence="7">
    <location>
        <begin position="40"/>
        <end position="54"/>
    </location>
</feature>
<evidence type="ECO:0000256" key="3">
    <source>
        <dbReference type="ARBA" id="ARBA00022801"/>
    </source>
</evidence>
<keyword evidence="4 5" id="KW-0720">Serine protease</keyword>
<evidence type="ECO:0000259" key="10">
    <source>
        <dbReference type="Pfam" id="PF00082"/>
    </source>
</evidence>
<feature type="region of interest" description="Disordered" evidence="7">
    <location>
        <begin position="30"/>
        <end position="59"/>
    </location>
</feature>
<evidence type="ECO:0000256" key="7">
    <source>
        <dbReference type="SAM" id="MobiDB-lite"/>
    </source>
</evidence>
<evidence type="ECO:0000256" key="8">
    <source>
        <dbReference type="SAM" id="Phobius"/>
    </source>
</evidence>
<feature type="compositionally biased region" description="Low complexity" evidence="7">
    <location>
        <begin position="400"/>
        <end position="411"/>
    </location>
</feature>